<proteinExistence type="predicted"/>
<dbReference type="OrthoDB" id="10261040at2759"/>
<organism evidence="1 2">
    <name type="scientific">Sphaerobolus stellatus (strain SS14)</name>
    <dbReference type="NCBI Taxonomy" id="990650"/>
    <lineage>
        <taxon>Eukaryota</taxon>
        <taxon>Fungi</taxon>
        <taxon>Dikarya</taxon>
        <taxon>Basidiomycota</taxon>
        <taxon>Agaricomycotina</taxon>
        <taxon>Agaricomycetes</taxon>
        <taxon>Phallomycetidae</taxon>
        <taxon>Geastrales</taxon>
        <taxon>Sphaerobolaceae</taxon>
        <taxon>Sphaerobolus</taxon>
    </lineage>
</organism>
<protein>
    <submittedName>
        <fullName evidence="1">Uncharacterized protein</fullName>
    </submittedName>
</protein>
<evidence type="ECO:0000313" key="1">
    <source>
        <dbReference type="EMBL" id="KIJ45546.1"/>
    </source>
</evidence>
<name>A0A0C9W376_SPHS4</name>
<gene>
    <name evidence="1" type="ORF">M422DRAFT_29671</name>
</gene>
<reference evidence="1 2" key="1">
    <citation type="submission" date="2014-06" db="EMBL/GenBank/DDBJ databases">
        <title>Evolutionary Origins and Diversification of the Mycorrhizal Mutualists.</title>
        <authorList>
            <consortium name="DOE Joint Genome Institute"/>
            <consortium name="Mycorrhizal Genomics Consortium"/>
            <person name="Kohler A."/>
            <person name="Kuo A."/>
            <person name="Nagy L.G."/>
            <person name="Floudas D."/>
            <person name="Copeland A."/>
            <person name="Barry K.W."/>
            <person name="Cichocki N."/>
            <person name="Veneault-Fourrey C."/>
            <person name="LaButti K."/>
            <person name="Lindquist E.A."/>
            <person name="Lipzen A."/>
            <person name="Lundell T."/>
            <person name="Morin E."/>
            <person name="Murat C."/>
            <person name="Riley R."/>
            <person name="Ohm R."/>
            <person name="Sun H."/>
            <person name="Tunlid A."/>
            <person name="Henrissat B."/>
            <person name="Grigoriev I.V."/>
            <person name="Hibbett D.S."/>
            <person name="Martin F."/>
        </authorList>
    </citation>
    <scope>NUCLEOTIDE SEQUENCE [LARGE SCALE GENOMIC DNA]</scope>
    <source>
        <strain evidence="1 2">SS14</strain>
    </source>
</reference>
<accession>A0A0C9W376</accession>
<dbReference type="HOGENOM" id="CLU_1284000_0_0_1"/>
<sequence length="215" mass="23010">MNIGNLGTKEQFVQEVQSDGATALNPNSLASIWSTLSLIRQVSVSANQIFFVPAALSVVTSANGMVPEAETKFLEELITVAHATSEAAACSSVLAGRSSESDAFGDVGVLLPLIEGEDRIAKVLELLGLHYWLEGGGKMVRHDTTTNMPYGVSSFASADNLARIAHVFYQLEDPIEFRVDGGMSERIWVYIGKVKVGDEPYLAGLIGVGTWSDTT</sequence>
<dbReference type="AlphaFoldDB" id="A0A0C9W376"/>
<dbReference type="Proteomes" id="UP000054279">
    <property type="component" value="Unassembled WGS sequence"/>
</dbReference>
<evidence type="ECO:0000313" key="2">
    <source>
        <dbReference type="Proteomes" id="UP000054279"/>
    </source>
</evidence>
<dbReference type="EMBL" id="KN837111">
    <property type="protein sequence ID" value="KIJ45546.1"/>
    <property type="molecule type" value="Genomic_DNA"/>
</dbReference>
<keyword evidence="2" id="KW-1185">Reference proteome</keyword>